<reference evidence="1" key="1">
    <citation type="journal article" date="2014" name="Genome Biol. Evol.">
        <title>Pangenome evidence for extensive interdomain horizontal transfer affecting lineage core and shell genes in uncultured planktonic thaumarchaeota and euryarchaeota.</title>
        <authorList>
            <person name="Deschamps P."/>
            <person name="Zivanovic Y."/>
            <person name="Moreira D."/>
            <person name="Rodriguez-Valera F."/>
            <person name="Lopez-Garcia P."/>
        </authorList>
    </citation>
    <scope>NUCLEOTIDE SEQUENCE</scope>
</reference>
<dbReference type="Gene3D" id="1.25.40.10">
    <property type="entry name" value="Tetratricopeptide repeat domain"/>
    <property type="match status" value="1"/>
</dbReference>
<organism evidence="1">
    <name type="scientific">uncultured marine group II/III euryarchaeote KM3_67_D09</name>
    <dbReference type="NCBI Taxonomy" id="1456483"/>
    <lineage>
        <taxon>Archaea</taxon>
        <taxon>Methanobacteriati</taxon>
        <taxon>Methanobacteriota</taxon>
        <taxon>environmental samples</taxon>
    </lineage>
</organism>
<sequence>MGHPQLIFGSELEVVWAAPFITSLDRDSSRGIEMSADEVVTQAAQLITRGDYAGAMTVFDGYIDSNPDDPAGYHGWAEAALFDIQENGNLDEKGADRINEGQIAAYFRRAAGMAPDNADYNAAYAGALVEFDRIPMAVRQLHKLVEIGKASDEVDVSFHLYEAARGLIDAIDLKTNFDRSAPIARQYISEAVTFAMLGLGFSSAEEAIEYLHMDE</sequence>
<protein>
    <recommendedName>
        <fullName evidence="2">TPR repeat-containing protein</fullName>
    </recommendedName>
</protein>
<name>A0A075HKM1_9EURY</name>
<accession>A0A075HKM1</accession>
<dbReference type="AlphaFoldDB" id="A0A075HKM1"/>
<proteinExistence type="predicted"/>
<dbReference type="SUPFAM" id="SSF48452">
    <property type="entry name" value="TPR-like"/>
    <property type="match status" value="1"/>
</dbReference>
<dbReference type="InterPro" id="IPR011990">
    <property type="entry name" value="TPR-like_helical_dom_sf"/>
</dbReference>
<evidence type="ECO:0000313" key="1">
    <source>
        <dbReference type="EMBL" id="AIF14498.1"/>
    </source>
</evidence>
<evidence type="ECO:0008006" key="2">
    <source>
        <dbReference type="Google" id="ProtNLM"/>
    </source>
</evidence>
<dbReference type="EMBL" id="KF901002">
    <property type="protein sequence ID" value="AIF14498.1"/>
    <property type="molecule type" value="Genomic_DNA"/>
</dbReference>